<keyword evidence="2" id="KW-1185">Reference proteome</keyword>
<proteinExistence type="predicted"/>
<evidence type="ECO:0008006" key="3">
    <source>
        <dbReference type="Google" id="ProtNLM"/>
    </source>
</evidence>
<evidence type="ECO:0000313" key="1">
    <source>
        <dbReference type="EMBL" id="PKQ44339.1"/>
    </source>
</evidence>
<dbReference type="Proteomes" id="UP000233435">
    <property type="component" value="Unassembled WGS sequence"/>
</dbReference>
<sequence length="281" mass="31528">MKSKKIILLVIATIFMLFESHAINPKPSEVAKFNIEKDLLLVQFDCKTDVDDLHTVAALMTILSHPNFSKINYHAVAGTYGIQEGLYVPPNALFKLAFGDNWTDAHENLKSAVQQVKAKIKATLDNQGDIWIAEAGQSDFTAELIKAIQTDLPEIKISERIHVVQHSEWNENSTSPSSLQFVKETANYIKIPDGNSVGNGTPGFRSSEYTQWKDKMKNPKLIEIWQLAIDLSNEYNGKDGRYLNEAVAAGGLDFSDLSEVCWILEVQDIEDAEQFFNLYSN</sequence>
<dbReference type="OrthoDB" id="7403807at2"/>
<dbReference type="AlphaFoldDB" id="A0A2N3HH82"/>
<gene>
    <name evidence="1" type="ORF">CSW08_13060</name>
</gene>
<organism evidence="1 2">
    <name type="scientific">Confluentibacter flavum</name>
    <dbReference type="NCBI Taxonomy" id="1909700"/>
    <lineage>
        <taxon>Bacteria</taxon>
        <taxon>Pseudomonadati</taxon>
        <taxon>Bacteroidota</taxon>
        <taxon>Flavobacteriia</taxon>
        <taxon>Flavobacteriales</taxon>
        <taxon>Flavobacteriaceae</taxon>
        <taxon>Confluentibacter</taxon>
    </lineage>
</organism>
<comment type="caution">
    <text evidence="1">The sequence shown here is derived from an EMBL/GenBank/DDBJ whole genome shotgun (WGS) entry which is preliminary data.</text>
</comment>
<reference evidence="1 2" key="1">
    <citation type="submission" date="2017-12" db="EMBL/GenBank/DDBJ databases">
        <title>Confluentibacter flavum sp. nov., isolated from the saline lake.</title>
        <authorList>
            <person name="Yu L."/>
        </authorList>
    </citation>
    <scope>NUCLEOTIDE SEQUENCE [LARGE SCALE GENOMIC DNA]</scope>
    <source>
        <strain evidence="1 2">3B</strain>
    </source>
</reference>
<protein>
    <recommendedName>
        <fullName evidence="3">DUF1593 domain-containing protein</fullName>
    </recommendedName>
</protein>
<dbReference type="EMBL" id="PJEO01000050">
    <property type="protein sequence ID" value="PKQ44339.1"/>
    <property type="molecule type" value="Genomic_DNA"/>
</dbReference>
<name>A0A2N3HH82_9FLAO</name>
<evidence type="ECO:0000313" key="2">
    <source>
        <dbReference type="Proteomes" id="UP000233435"/>
    </source>
</evidence>
<dbReference type="RefSeq" id="WP_106660316.1">
    <property type="nucleotide sequence ID" value="NZ_PJEO01000050.1"/>
</dbReference>
<accession>A0A2N3HH82</accession>